<dbReference type="GO" id="GO:0019005">
    <property type="term" value="C:SCF ubiquitin ligase complex"/>
    <property type="evidence" value="ECO:0007669"/>
    <property type="project" value="TreeGrafter"/>
</dbReference>
<organism evidence="2">
    <name type="scientific">Solanum chacoense</name>
    <name type="common">Chaco potato</name>
    <dbReference type="NCBI Taxonomy" id="4108"/>
    <lineage>
        <taxon>Eukaryota</taxon>
        <taxon>Viridiplantae</taxon>
        <taxon>Streptophyta</taxon>
        <taxon>Embryophyta</taxon>
        <taxon>Tracheophyta</taxon>
        <taxon>Spermatophyta</taxon>
        <taxon>Magnoliopsida</taxon>
        <taxon>eudicotyledons</taxon>
        <taxon>Gunneridae</taxon>
        <taxon>Pentapetalae</taxon>
        <taxon>asterids</taxon>
        <taxon>lamiids</taxon>
        <taxon>Solanales</taxon>
        <taxon>Solanaceae</taxon>
        <taxon>Solanoideae</taxon>
        <taxon>Solaneae</taxon>
        <taxon>Solanum</taxon>
    </lineage>
</organism>
<proteinExistence type="predicted"/>
<name>A0A0V0HF48_SOLCH</name>
<dbReference type="GO" id="GO:0031146">
    <property type="term" value="P:SCF-dependent proteasomal ubiquitin-dependent protein catabolic process"/>
    <property type="evidence" value="ECO:0007669"/>
    <property type="project" value="TreeGrafter"/>
</dbReference>
<dbReference type="PANTHER" id="PTHR13318:SF105">
    <property type="entry name" value="F-BOX_LRR-REPEAT PROTEIN 3"/>
    <property type="match status" value="1"/>
</dbReference>
<dbReference type="InterPro" id="IPR001611">
    <property type="entry name" value="Leu-rich_rpt"/>
</dbReference>
<dbReference type="AlphaFoldDB" id="A0A0V0HF48"/>
<reference evidence="2" key="1">
    <citation type="submission" date="2015-12" db="EMBL/GenBank/DDBJ databases">
        <title>Gene expression during late stages of embryo sac development: a critical building block for successful pollen-pistil interactions.</title>
        <authorList>
            <person name="Liu Y."/>
            <person name="Joly V."/>
            <person name="Sabar M."/>
            <person name="Matton D.P."/>
        </authorList>
    </citation>
    <scope>NUCLEOTIDE SEQUENCE</scope>
</reference>
<dbReference type="Pfam" id="PF25372">
    <property type="entry name" value="DUF7885"/>
    <property type="match status" value="1"/>
</dbReference>
<dbReference type="Pfam" id="PF13516">
    <property type="entry name" value="LRR_6"/>
    <property type="match status" value="1"/>
</dbReference>
<dbReference type="Gene3D" id="3.80.10.10">
    <property type="entry name" value="Ribonuclease Inhibitor"/>
    <property type="match status" value="1"/>
</dbReference>
<dbReference type="PANTHER" id="PTHR13318">
    <property type="entry name" value="PARTNER OF PAIRED, ISOFORM B-RELATED"/>
    <property type="match status" value="1"/>
</dbReference>
<dbReference type="EMBL" id="GEDG01020554">
    <property type="protein sequence ID" value="JAP19023.1"/>
    <property type="molecule type" value="Transcribed_RNA"/>
</dbReference>
<dbReference type="InterPro" id="IPR057207">
    <property type="entry name" value="FBXL15_LRR"/>
</dbReference>
<dbReference type="InterPro" id="IPR032675">
    <property type="entry name" value="LRR_dom_sf"/>
</dbReference>
<evidence type="ECO:0000313" key="2">
    <source>
        <dbReference type="EMBL" id="JAP19023.1"/>
    </source>
</evidence>
<dbReference type="SMART" id="SM00367">
    <property type="entry name" value="LRR_CC"/>
    <property type="match status" value="3"/>
</dbReference>
<evidence type="ECO:0000259" key="1">
    <source>
        <dbReference type="Pfam" id="PF25372"/>
    </source>
</evidence>
<accession>A0A0V0HF48</accession>
<sequence length="161" mass="17823">MQKLNLSYCSEVTDRGIECLGHLPVLSDLEMRSLLNVTSTGLTALATGCKRLSELDVKDCTSIDDSGFMALAYYSRNLQQINLSHCAISDVGLCMVMGNLTRLQDAKLVNLYNVSTNGFEVALRASCVRLKKVKLIASLRLHLTPDIVKTLKARGCRIRWD</sequence>
<protein>
    <submittedName>
        <fullName evidence="2">Putative F-box/LRR-repeat protein 3-like</fullName>
    </submittedName>
</protein>
<feature type="domain" description="F-box/LRR-repeat protein 15-like leucin rich repeat" evidence="1">
    <location>
        <begin position="2"/>
        <end position="74"/>
    </location>
</feature>
<dbReference type="InterPro" id="IPR006553">
    <property type="entry name" value="Leu-rich_rpt_Cys-con_subtyp"/>
</dbReference>
<dbReference type="SUPFAM" id="SSF52047">
    <property type="entry name" value="RNI-like"/>
    <property type="match status" value="1"/>
</dbReference>